<dbReference type="AlphaFoldDB" id="X1APZ7"/>
<reference evidence="3" key="1">
    <citation type="journal article" date="2014" name="Front. Microbiol.">
        <title>High frequency of phylogenetically diverse reductive dehalogenase-homologous genes in deep subseafloor sedimentary metagenomes.</title>
        <authorList>
            <person name="Kawai M."/>
            <person name="Futagami T."/>
            <person name="Toyoda A."/>
            <person name="Takaki Y."/>
            <person name="Nishi S."/>
            <person name="Hori S."/>
            <person name="Arai W."/>
            <person name="Tsubouchi T."/>
            <person name="Morono Y."/>
            <person name="Uchiyama I."/>
            <person name="Ito T."/>
            <person name="Fujiyama A."/>
            <person name="Inagaki F."/>
            <person name="Takami H."/>
        </authorList>
    </citation>
    <scope>NUCLEOTIDE SEQUENCE</scope>
    <source>
        <strain evidence="3">Expedition CK06-06</strain>
    </source>
</reference>
<dbReference type="PANTHER" id="PTHR33215">
    <property type="entry name" value="PROTEIN DISTAL ANTENNA"/>
    <property type="match status" value="1"/>
</dbReference>
<feature type="domain" description="Insertion element IS150 protein InsJ-like helix-turn-helix" evidence="2">
    <location>
        <begin position="88"/>
        <end position="122"/>
    </location>
</feature>
<dbReference type="InterPro" id="IPR018392">
    <property type="entry name" value="LysM"/>
</dbReference>
<evidence type="ECO:0000259" key="2">
    <source>
        <dbReference type="Pfam" id="PF13518"/>
    </source>
</evidence>
<dbReference type="InterPro" id="IPR055247">
    <property type="entry name" value="InsJ-like_HTH"/>
</dbReference>
<accession>X1APZ7</accession>
<evidence type="ECO:0000259" key="1">
    <source>
        <dbReference type="Pfam" id="PF01476"/>
    </source>
</evidence>
<dbReference type="Pfam" id="PF13518">
    <property type="entry name" value="HTH_28"/>
    <property type="match status" value="1"/>
</dbReference>
<dbReference type="Pfam" id="PF01476">
    <property type="entry name" value="LysM"/>
    <property type="match status" value="1"/>
</dbReference>
<feature type="non-terminal residue" evidence="3">
    <location>
        <position position="1"/>
    </location>
</feature>
<proteinExistence type="predicted"/>
<dbReference type="InterPro" id="IPR051839">
    <property type="entry name" value="RD_transcriptional_regulator"/>
</dbReference>
<feature type="domain" description="LysM" evidence="1">
    <location>
        <begin position="253"/>
        <end position="272"/>
    </location>
</feature>
<dbReference type="PANTHER" id="PTHR33215:SF13">
    <property type="entry name" value="PROTEIN DISTAL ANTENNA"/>
    <property type="match status" value="1"/>
</dbReference>
<organism evidence="3">
    <name type="scientific">marine sediment metagenome</name>
    <dbReference type="NCBI Taxonomy" id="412755"/>
    <lineage>
        <taxon>unclassified sequences</taxon>
        <taxon>metagenomes</taxon>
        <taxon>ecological metagenomes</taxon>
    </lineage>
</organism>
<dbReference type="InterPro" id="IPR009057">
    <property type="entry name" value="Homeodomain-like_sf"/>
</dbReference>
<dbReference type="EMBL" id="BART01015465">
    <property type="protein sequence ID" value="GAG84835.1"/>
    <property type="molecule type" value="Genomic_DNA"/>
</dbReference>
<protein>
    <submittedName>
        <fullName evidence="3">Uncharacterized protein</fullName>
    </submittedName>
</protein>
<comment type="caution">
    <text evidence="3">The sequence shown here is derived from an EMBL/GenBank/DDBJ whole genome shotgun (WGS) entry which is preliminary data.</text>
</comment>
<gene>
    <name evidence="3" type="ORF">S01H4_30022</name>
</gene>
<name>X1APZ7_9ZZZZ</name>
<dbReference type="Gene3D" id="1.10.10.60">
    <property type="entry name" value="Homeodomain-like"/>
    <property type="match status" value="2"/>
</dbReference>
<evidence type="ECO:0000313" key="3">
    <source>
        <dbReference type="EMBL" id="GAG84835.1"/>
    </source>
</evidence>
<dbReference type="SUPFAM" id="SSF46689">
    <property type="entry name" value="Homeodomain-like"/>
    <property type="match status" value="1"/>
</dbReference>
<sequence>YNVTVQTVKNILKKFRFSFKSKKSNNTKVTKEQSLEIVRSYKKDRSATNLQKLADDFGVTTATIRNVLKKSNVYKSTNKPHVRLSDEKKLEMIQEYRNGKSGRLIAEKFGVSYQHVYDILKKQEVGRRKLTDYDRAYKVPVSEHCEIVKRYNKGVSGNVLAKEYDVSVSLIFQILGKNDVNVRPVQIVSPDEYDNITDMYITKKMSTYQIGSEYSVHANTIYAILKKLKVKMRPKWYKKILPTKYPRIIERYRKGDSVEKIAKAYSVTTNSIKYILEKLHVETPNPKFRKH</sequence>